<organism evidence="1 2">
    <name type="scientific">Monilinia laxa</name>
    <name type="common">Brown rot fungus</name>
    <name type="synonym">Sclerotinia laxa</name>
    <dbReference type="NCBI Taxonomy" id="61186"/>
    <lineage>
        <taxon>Eukaryota</taxon>
        <taxon>Fungi</taxon>
        <taxon>Dikarya</taxon>
        <taxon>Ascomycota</taxon>
        <taxon>Pezizomycotina</taxon>
        <taxon>Leotiomycetes</taxon>
        <taxon>Helotiales</taxon>
        <taxon>Sclerotiniaceae</taxon>
        <taxon>Monilinia</taxon>
    </lineage>
</organism>
<evidence type="ECO:0000313" key="2">
    <source>
        <dbReference type="Proteomes" id="UP000326757"/>
    </source>
</evidence>
<dbReference type="Proteomes" id="UP000326757">
    <property type="component" value="Unassembled WGS sequence"/>
</dbReference>
<reference evidence="1 2" key="1">
    <citation type="submission" date="2019-06" db="EMBL/GenBank/DDBJ databases">
        <title>Genome Sequence of the Brown Rot Fungal Pathogen Monilinia laxa.</title>
        <authorList>
            <person name="De Miccolis Angelini R.M."/>
            <person name="Landi L."/>
            <person name="Abate D."/>
            <person name="Pollastro S."/>
            <person name="Romanazzi G."/>
            <person name="Faretra F."/>
        </authorList>
    </citation>
    <scope>NUCLEOTIDE SEQUENCE [LARGE SCALE GENOMIC DNA]</scope>
    <source>
        <strain evidence="1 2">Mlax316</strain>
    </source>
</reference>
<sequence>MLYAPPKAPIHILTRSYHIIPYHFSTPICPNVKDASINTQNASGPNTKKLTILTILHQLKLKSLNAS</sequence>
<dbReference type="EMBL" id="VIGI01000008">
    <property type="protein sequence ID" value="KAB8296933.1"/>
    <property type="molecule type" value="Genomic_DNA"/>
</dbReference>
<name>A0A5N6K3P6_MONLA</name>
<proteinExistence type="predicted"/>
<comment type="caution">
    <text evidence="1">The sequence shown here is derived from an EMBL/GenBank/DDBJ whole genome shotgun (WGS) entry which is preliminary data.</text>
</comment>
<keyword evidence="2" id="KW-1185">Reference proteome</keyword>
<protein>
    <submittedName>
        <fullName evidence="1">Uncharacterized protein</fullName>
    </submittedName>
</protein>
<gene>
    <name evidence="1" type="ORF">EYC80_002341</name>
</gene>
<evidence type="ECO:0000313" key="1">
    <source>
        <dbReference type="EMBL" id="KAB8296933.1"/>
    </source>
</evidence>
<accession>A0A5N6K3P6</accession>
<dbReference type="AlphaFoldDB" id="A0A5N6K3P6"/>